<dbReference type="PANTHER" id="PTHR30448:SF0">
    <property type="entry name" value="RNASE ADAPTER PROTEIN RAPZ"/>
    <property type="match status" value="1"/>
</dbReference>
<dbReference type="Pfam" id="PF22740">
    <property type="entry name" value="PapZ_C"/>
    <property type="match status" value="1"/>
</dbReference>
<gene>
    <name evidence="3" type="ORF">SAMN05192529_12322</name>
</gene>
<protein>
    <submittedName>
        <fullName evidence="3">Phosphotransferase enzyme family protein</fullName>
    </submittedName>
</protein>
<dbReference type="InterPro" id="IPR011009">
    <property type="entry name" value="Kinase-like_dom_sf"/>
</dbReference>
<dbReference type="Gene3D" id="3.90.1200.10">
    <property type="match status" value="1"/>
</dbReference>
<feature type="domain" description="Aminoglycoside phosphotransferase" evidence="1">
    <location>
        <begin position="72"/>
        <end position="266"/>
    </location>
</feature>
<dbReference type="InterPro" id="IPR005337">
    <property type="entry name" value="RapZ-like"/>
</dbReference>
<dbReference type="AlphaFoldDB" id="A0A1H4BP04"/>
<accession>A0A1H4BP04</accession>
<dbReference type="PANTHER" id="PTHR30448">
    <property type="entry name" value="RNASE ADAPTER PROTEIN RAPZ"/>
    <property type="match status" value="1"/>
</dbReference>
<dbReference type="GO" id="GO:0016740">
    <property type="term" value="F:transferase activity"/>
    <property type="evidence" value="ECO:0007669"/>
    <property type="project" value="UniProtKB-KW"/>
</dbReference>
<dbReference type="InterPro" id="IPR053931">
    <property type="entry name" value="RapZ_C"/>
</dbReference>
<dbReference type="GO" id="GO:0005524">
    <property type="term" value="F:ATP binding"/>
    <property type="evidence" value="ECO:0007669"/>
    <property type="project" value="InterPro"/>
</dbReference>
<dbReference type="Proteomes" id="UP000199041">
    <property type="component" value="Unassembled WGS sequence"/>
</dbReference>
<organism evidence="3 4">
    <name type="scientific">Arachidicoccus rhizosphaerae</name>
    <dbReference type="NCBI Taxonomy" id="551991"/>
    <lineage>
        <taxon>Bacteria</taxon>
        <taxon>Pseudomonadati</taxon>
        <taxon>Bacteroidota</taxon>
        <taxon>Chitinophagia</taxon>
        <taxon>Chitinophagales</taxon>
        <taxon>Chitinophagaceae</taxon>
        <taxon>Arachidicoccus</taxon>
    </lineage>
</organism>
<dbReference type="Gene3D" id="3.30.200.20">
    <property type="entry name" value="Phosphorylase Kinase, domain 1"/>
    <property type="match status" value="1"/>
</dbReference>
<reference evidence="3 4" key="1">
    <citation type="submission" date="2016-10" db="EMBL/GenBank/DDBJ databases">
        <authorList>
            <person name="de Groot N.N."/>
        </authorList>
    </citation>
    <scope>NUCLEOTIDE SEQUENCE [LARGE SCALE GENOMIC DNA]</scope>
    <source>
        <strain evidence="3 4">Vu-144</strain>
    </source>
</reference>
<dbReference type="STRING" id="551991.SAMN05192529_12322"/>
<dbReference type="Pfam" id="PF01636">
    <property type="entry name" value="APH"/>
    <property type="match status" value="1"/>
</dbReference>
<sequence>MDRFALCTVLITFGAMIIEKIESLYQKIYGQQPERTEKLPQSGSDRLYFRVFAPANSQNPATCIATYNYNEQENRTFLAFTESFRSLGLPVPEIYGLSEDYLLYLQEDFGSTSLAGLLETEGHSDRVYSLFQKSLAALARLQVKGHSKVDYRLCLTSTEFGKQAILSDLLYFKYYFLDFLGLPYNKQQLLDEFDVLSVFLGQSRYKYFMFRDFQSRNIMVKDEEVYFIDYQGGMNGGLQYDAAALLWQAKANLSKEWKESLLDYYIEQVDALVDIKVDKNAFKNQFKGFVLIRLLQVLGAYGFRGLFQRKAAFLAGIPIALDNLKKFTDNNVIGIELPEFERILGLITGPETKTKFIPVQATGQTPLVVEINSFSYKKGIPKDNSSNGGGFVFDCRGILNPGRQDEFKKLSGQDKPVQDYLQQRTTMNEYLNSVFDLVSISVENYISRDFDHLQINFGCTGGQHRSVYGAEQTARYLKNKYKVKVVLNHTNQDNWVR</sequence>
<feature type="domain" description="RapZ C-terminal" evidence="2">
    <location>
        <begin position="368"/>
        <end position="490"/>
    </location>
</feature>
<keyword evidence="3" id="KW-0808">Transferase</keyword>
<dbReference type="EMBL" id="FNQY01000023">
    <property type="protein sequence ID" value="SEA49859.1"/>
    <property type="molecule type" value="Genomic_DNA"/>
</dbReference>
<evidence type="ECO:0000313" key="4">
    <source>
        <dbReference type="Proteomes" id="UP000199041"/>
    </source>
</evidence>
<evidence type="ECO:0000313" key="3">
    <source>
        <dbReference type="EMBL" id="SEA49859.1"/>
    </source>
</evidence>
<evidence type="ECO:0000259" key="2">
    <source>
        <dbReference type="Pfam" id="PF22740"/>
    </source>
</evidence>
<name>A0A1H4BP04_9BACT</name>
<dbReference type="InterPro" id="IPR002575">
    <property type="entry name" value="Aminoglycoside_PTrfase"/>
</dbReference>
<dbReference type="SUPFAM" id="SSF56112">
    <property type="entry name" value="Protein kinase-like (PK-like)"/>
    <property type="match status" value="1"/>
</dbReference>
<proteinExistence type="predicted"/>
<dbReference type="RefSeq" id="WP_244518968.1">
    <property type="nucleotide sequence ID" value="NZ_FNQY01000023.1"/>
</dbReference>
<keyword evidence="4" id="KW-1185">Reference proteome</keyword>
<evidence type="ECO:0000259" key="1">
    <source>
        <dbReference type="Pfam" id="PF01636"/>
    </source>
</evidence>